<evidence type="ECO:0000256" key="1">
    <source>
        <dbReference type="ARBA" id="ARBA00004141"/>
    </source>
</evidence>
<dbReference type="OrthoDB" id="5968863at2759"/>
<comment type="catalytic activity">
    <reaction evidence="11">
        <text>[Wnt protein]-L-serine + (9Z)-hexadecenoyl-CoA = [Wnt protein]-O-(9Z)-hexadecenoyl-L-serine + CoA</text>
        <dbReference type="Rhea" id="RHEA:45336"/>
        <dbReference type="Rhea" id="RHEA-COMP:11170"/>
        <dbReference type="Rhea" id="RHEA-COMP:11171"/>
        <dbReference type="ChEBI" id="CHEBI:29999"/>
        <dbReference type="ChEBI" id="CHEBI:57287"/>
        <dbReference type="ChEBI" id="CHEBI:61540"/>
        <dbReference type="ChEBI" id="CHEBI:85189"/>
        <dbReference type="EC" id="2.3.1.250"/>
    </reaction>
</comment>
<dbReference type="InterPro" id="IPR004299">
    <property type="entry name" value="MBOAT_fam"/>
</dbReference>
<dbReference type="GO" id="GO:1990698">
    <property type="term" value="F:palmitoleoyltransferase activity"/>
    <property type="evidence" value="ECO:0007669"/>
    <property type="project" value="UniProtKB-EC"/>
</dbReference>
<evidence type="ECO:0000256" key="12">
    <source>
        <dbReference type="SAM" id="Phobius"/>
    </source>
</evidence>
<evidence type="ECO:0000256" key="3">
    <source>
        <dbReference type="ARBA" id="ARBA00022687"/>
    </source>
</evidence>
<dbReference type="PANTHER" id="PTHR13906">
    <property type="entry name" value="PORCUPINE"/>
    <property type="match status" value="1"/>
</dbReference>
<evidence type="ECO:0000313" key="13">
    <source>
        <dbReference type="EMBL" id="ODM87969.1"/>
    </source>
</evidence>
<dbReference type="GO" id="GO:0016055">
    <property type="term" value="P:Wnt signaling pathway"/>
    <property type="evidence" value="ECO:0007669"/>
    <property type="project" value="UniProtKB-KW"/>
</dbReference>
<protein>
    <recommendedName>
        <fullName evidence="10">Protein-serine O-palmitoleoyltransferase porcupine</fullName>
        <ecNumber evidence="9">2.3.1.250</ecNumber>
    </recommendedName>
</protein>
<keyword evidence="7" id="KW-0012">Acyltransferase</keyword>
<reference evidence="13 14" key="1">
    <citation type="journal article" date="2016" name="Genome Biol. Evol.">
        <title>Gene Family Evolution Reflects Adaptation to Soil Environmental Stressors in the Genome of the Collembolan Orchesella cincta.</title>
        <authorList>
            <person name="Faddeeva-Vakhrusheva A."/>
            <person name="Derks M.F."/>
            <person name="Anvar S.Y."/>
            <person name="Agamennone V."/>
            <person name="Suring W."/>
            <person name="Smit S."/>
            <person name="van Straalen N.M."/>
            <person name="Roelofs D."/>
        </authorList>
    </citation>
    <scope>NUCLEOTIDE SEQUENCE [LARGE SCALE GENOMIC DNA]</scope>
    <source>
        <tissue evidence="13">Mixed pool</tissue>
    </source>
</reference>
<dbReference type="GO" id="GO:0016020">
    <property type="term" value="C:membrane"/>
    <property type="evidence" value="ECO:0007669"/>
    <property type="project" value="UniProtKB-SubCell"/>
</dbReference>
<evidence type="ECO:0000256" key="4">
    <source>
        <dbReference type="ARBA" id="ARBA00022692"/>
    </source>
</evidence>
<accession>A0A1D2M4R9</accession>
<evidence type="ECO:0000256" key="5">
    <source>
        <dbReference type="ARBA" id="ARBA00022989"/>
    </source>
</evidence>
<sequence length="483" mass="55069">MQSLSPLIQITVKSLLLFTSHDILLPKGGVKRARLEADGFGNIHDIVIVRLSFLLGIPHLVIFNMEDYYEEYEDYEIGDISEESLIYDTSPFGADISAKSVYDECMEPTVYSAVDQVIWLLFSCLLFRILTQLVTIPKPLCHFVSFVSGLIGLFSVVGPNALYTSILGVATYWCLVSCAKRSFASSTYKVIVGGLLIYLVAREYYNVLPESWEQVRGVQMIMVMKTLSLSYEIFDGRRKEIPPLLDYVGYMFCPATVVFGPWISFNSYANAFENGRWGIGWGIRVFATSILSVVCLGFSSCWVYWFFAGINLSWVIAMRDALSVRFSHYFVCLMSEVTCTLCGFYSDDGVSVEVTKPWKIEFPRSLVEVVINWNISMHRWLRHHVFRPSKQLGRFRSVLLTFLVSSMLHGMNFNLTMVLLSLGFYTYVEYTLREKLGNIFDACILSRACPPDCRHTYKYPNVGVIAVNLFLASGRTSIWRIWE</sequence>
<dbReference type="GO" id="GO:0017147">
    <property type="term" value="F:Wnt-protein binding"/>
    <property type="evidence" value="ECO:0007669"/>
    <property type="project" value="TreeGrafter"/>
</dbReference>
<evidence type="ECO:0000256" key="9">
    <source>
        <dbReference type="ARBA" id="ARBA00038867"/>
    </source>
</evidence>
<dbReference type="InterPro" id="IPR049941">
    <property type="entry name" value="LPLAT_7/PORCN-like"/>
</dbReference>
<keyword evidence="6 12" id="KW-0472">Membrane</keyword>
<comment type="subcellular location">
    <subcellularLocation>
        <location evidence="1">Membrane</location>
        <topology evidence="1">Multi-pass membrane protein</topology>
    </subcellularLocation>
</comment>
<keyword evidence="14" id="KW-1185">Reference proteome</keyword>
<feature type="transmembrane region" description="Helical" evidence="12">
    <location>
        <begin position="247"/>
        <end position="265"/>
    </location>
</feature>
<dbReference type="EC" id="2.3.1.250" evidence="9"/>
<feature type="transmembrane region" description="Helical" evidence="12">
    <location>
        <begin position="143"/>
        <end position="163"/>
    </location>
</feature>
<evidence type="ECO:0000256" key="6">
    <source>
        <dbReference type="ARBA" id="ARBA00023136"/>
    </source>
</evidence>
<dbReference type="STRING" id="48709.A0A1D2M4R9"/>
<evidence type="ECO:0000256" key="10">
    <source>
        <dbReference type="ARBA" id="ARBA00040371"/>
    </source>
</evidence>
<dbReference type="OMA" id="NMTFSAM"/>
<evidence type="ECO:0000313" key="14">
    <source>
        <dbReference type="Proteomes" id="UP000094527"/>
    </source>
</evidence>
<gene>
    <name evidence="13" type="ORF">Ocin01_18711</name>
</gene>
<keyword evidence="2 13" id="KW-0808">Transferase</keyword>
<dbReference type="EMBL" id="LJIJ01004309">
    <property type="protein sequence ID" value="ODM87969.1"/>
    <property type="molecule type" value="Genomic_DNA"/>
</dbReference>
<keyword evidence="5 12" id="KW-1133">Transmembrane helix</keyword>
<feature type="transmembrane region" description="Helical" evidence="12">
    <location>
        <begin position="398"/>
        <end position="425"/>
    </location>
</feature>
<comment type="similarity">
    <text evidence="8">Belongs to the membrane-bound acyltransferase family. Porcupine subfamily.</text>
</comment>
<dbReference type="Pfam" id="PF03062">
    <property type="entry name" value="MBOAT"/>
    <property type="match status" value="1"/>
</dbReference>
<organism evidence="13 14">
    <name type="scientific">Orchesella cincta</name>
    <name type="common">Springtail</name>
    <name type="synonym">Podura cincta</name>
    <dbReference type="NCBI Taxonomy" id="48709"/>
    <lineage>
        <taxon>Eukaryota</taxon>
        <taxon>Metazoa</taxon>
        <taxon>Ecdysozoa</taxon>
        <taxon>Arthropoda</taxon>
        <taxon>Hexapoda</taxon>
        <taxon>Collembola</taxon>
        <taxon>Entomobryomorpha</taxon>
        <taxon>Entomobryoidea</taxon>
        <taxon>Orchesellidae</taxon>
        <taxon>Orchesellinae</taxon>
        <taxon>Orchesella</taxon>
    </lineage>
</organism>
<evidence type="ECO:0000256" key="8">
    <source>
        <dbReference type="ARBA" id="ARBA00038269"/>
    </source>
</evidence>
<dbReference type="Proteomes" id="UP000094527">
    <property type="component" value="Unassembled WGS sequence"/>
</dbReference>
<dbReference type="GO" id="GO:0005783">
    <property type="term" value="C:endoplasmic reticulum"/>
    <property type="evidence" value="ECO:0007669"/>
    <property type="project" value="TreeGrafter"/>
</dbReference>
<comment type="caution">
    <text evidence="13">The sequence shown here is derived from an EMBL/GenBank/DDBJ whole genome shotgun (WGS) entry which is preliminary data.</text>
</comment>
<evidence type="ECO:0000256" key="2">
    <source>
        <dbReference type="ARBA" id="ARBA00022679"/>
    </source>
</evidence>
<name>A0A1D2M4R9_ORCCI</name>
<feature type="transmembrane region" description="Helical" evidence="12">
    <location>
        <begin position="117"/>
        <end position="136"/>
    </location>
</feature>
<evidence type="ECO:0000256" key="7">
    <source>
        <dbReference type="ARBA" id="ARBA00023315"/>
    </source>
</evidence>
<keyword evidence="3" id="KW-0879">Wnt signaling pathway</keyword>
<feature type="transmembrane region" description="Helical" evidence="12">
    <location>
        <begin position="285"/>
        <end position="307"/>
    </location>
</feature>
<evidence type="ECO:0000256" key="11">
    <source>
        <dbReference type="ARBA" id="ARBA00047978"/>
    </source>
</evidence>
<keyword evidence="4 12" id="KW-0812">Transmembrane</keyword>
<dbReference type="GO" id="GO:0061355">
    <property type="term" value="P:Wnt protein secretion"/>
    <property type="evidence" value="ECO:0007669"/>
    <property type="project" value="TreeGrafter"/>
</dbReference>
<dbReference type="GO" id="GO:0030258">
    <property type="term" value="P:lipid modification"/>
    <property type="evidence" value="ECO:0007669"/>
    <property type="project" value="TreeGrafter"/>
</dbReference>
<feature type="transmembrane region" description="Helical" evidence="12">
    <location>
        <begin position="46"/>
        <end position="65"/>
    </location>
</feature>
<dbReference type="PANTHER" id="PTHR13906:SF12">
    <property type="entry name" value="PROTEIN-SERINE O-PALMITOLEOYLTRANSFERASE PORCUPINE"/>
    <property type="match status" value="1"/>
</dbReference>
<proteinExistence type="inferred from homology"/>
<dbReference type="AlphaFoldDB" id="A0A1D2M4R9"/>